<evidence type="ECO:0000313" key="6">
    <source>
        <dbReference type="EMBL" id="PHQ02489.1"/>
    </source>
</evidence>
<dbReference type="AlphaFoldDB" id="A0A0D8EKB7"/>
<reference evidence="2" key="6">
    <citation type="submission" date="2020-08" db="EMBL/GenBank/DDBJ databases">
        <title>Diversity of carbapenem-resistant Acinetobacter baumannii and bacteriophage-mediated spread of the Oxa23 carbapenemase.</title>
        <authorList>
            <person name="Abouelfetouh A."/>
            <person name="Mattock J."/>
            <person name="Turner D."/>
            <person name="Li E."/>
            <person name="Evans B.A."/>
        </authorList>
    </citation>
    <scope>NUCLEOTIDE SEQUENCE</scope>
    <source>
        <strain evidence="2">A86</strain>
    </source>
</reference>
<dbReference type="Proteomes" id="UP000634608">
    <property type="component" value="Unassembled WGS sequence"/>
</dbReference>
<evidence type="ECO:0000313" key="11">
    <source>
        <dbReference type="Proteomes" id="UP000461234"/>
    </source>
</evidence>
<evidence type="ECO:0000313" key="10">
    <source>
        <dbReference type="Proteomes" id="UP000439424"/>
    </source>
</evidence>
<dbReference type="Proteomes" id="UP000237823">
    <property type="component" value="Unassembled WGS sequence"/>
</dbReference>
<dbReference type="Proteomes" id="UP000439424">
    <property type="component" value="Unassembled WGS sequence"/>
</dbReference>
<evidence type="ECO:0000313" key="9">
    <source>
        <dbReference type="Proteomes" id="UP000237823"/>
    </source>
</evidence>
<reference evidence="3" key="3">
    <citation type="submission" date="2019-07" db="EMBL/GenBank/DDBJ databases">
        <title>Biological characteristics of mucoid Acinetobacter baumannii from a general hospital in China.</title>
        <authorList>
            <person name="Hua X."/>
            <person name="Yu Y."/>
        </authorList>
    </citation>
    <scope>NUCLEOTIDE SEQUENCE</scope>
    <source>
        <strain evidence="3">N8</strain>
    </source>
</reference>
<dbReference type="KEGG" id="abw:BL01_00405"/>
<dbReference type="EMBL" id="WIOC01000005">
    <property type="protein sequence ID" value="MQR48960.1"/>
    <property type="molecule type" value="Genomic_DNA"/>
</dbReference>
<protein>
    <submittedName>
        <fullName evidence="5">Uncharacterized protein</fullName>
    </submittedName>
</protein>
<dbReference type="Proteomes" id="UP000461234">
    <property type="component" value="Unassembled WGS sequence"/>
</dbReference>
<evidence type="ECO:0000313" key="3">
    <source>
        <dbReference type="EMBL" id="MDR8429934.1"/>
    </source>
</evidence>
<gene>
    <name evidence="7" type="ORF">B9W25_08195</name>
    <name evidence="6" type="ORF">CPI82_11500</name>
    <name evidence="4" type="ORF">F2P40_06390</name>
    <name evidence="3" type="ORF">FPK63_02320</name>
    <name evidence="5" type="ORF">GNY86_17035</name>
    <name evidence="2" type="ORF">IAG11_08815</name>
</gene>
<evidence type="ECO:0000313" key="4">
    <source>
        <dbReference type="EMBL" id="MQR48960.1"/>
    </source>
</evidence>
<comment type="caution">
    <text evidence="5">The sequence shown here is derived from an EMBL/GenBank/DDBJ whole genome shotgun (WGS) entry which is preliminary data.</text>
</comment>
<evidence type="ECO:0000256" key="1">
    <source>
        <dbReference type="SAM" id="MobiDB-lite"/>
    </source>
</evidence>
<evidence type="ECO:0000313" key="2">
    <source>
        <dbReference type="EMBL" id="MBD0219993.1"/>
    </source>
</evidence>
<reference evidence="7 9" key="1">
    <citation type="submission" date="2017-04" db="EMBL/GenBank/DDBJ databases">
        <title>Comparison of Acinetobacter baumannii whole genome sequences from two major hospitals in Kuwait.</title>
        <authorList>
            <person name="Nasser K."/>
            <person name="Habibi N."/>
            <person name="Khan M.W."/>
            <person name="Purohit P."/>
            <person name="Al-Obaid I."/>
            <person name="Dhar R."/>
            <person name="Al-Fouzan W."/>
            <person name="Mustafa A.S."/>
        </authorList>
    </citation>
    <scope>NUCLEOTIDE SEQUENCE [LARGE SCALE GENOMIC DNA]</scope>
    <source>
        <strain evidence="7 9">KUFAR57</strain>
    </source>
</reference>
<evidence type="ECO:0000313" key="8">
    <source>
        <dbReference type="Proteomes" id="UP000223291"/>
    </source>
</evidence>
<name>A0A0D8EKB7_ACIBA</name>
<dbReference type="RefSeq" id="WP_000537345.1">
    <property type="nucleotide sequence ID" value="NZ_AP023077.1"/>
</dbReference>
<accession>A0A0D8EKB7</accession>
<dbReference type="EMBL" id="NEPB01000013">
    <property type="protein sequence ID" value="PRN35292.1"/>
    <property type="molecule type" value="Genomic_DNA"/>
</dbReference>
<evidence type="ECO:0000313" key="7">
    <source>
        <dbReference type="EMBL" id="PRN35292.1"/>
    </source>
</evidence>
<reference evidence="5 10" key="5">
    <citation type="submission" date="2019-11" db="EMBL/GenBank/DDBJ databases">
        <title>Multidrug-resistant Acinetobacter baumannii moving toward extensively drug-resistant over fifteen years in South of Brazil.</title>
        <authorList>
            <person name="Fedrigo N.H."/>
            <person name="Cerdeira L."/>
            <person name="Fuga B."/>
            <person name="Marini P.V.B."/>
            <person name="Shinohara D.R."/>
            <person name="Carrara-Marroni F.E."/>
            <person name="Lincopan N."/>
            <person name="Tognim M.C.B."/>
        </authorList>
    </citation>
    <scope>NUCLEOTIDE SEQUENCE [LARGE SCALE GENOMIC DNA]</scope>
    <source>
        <strain evidence="5 10">Ac576</strain>
    </source>
</reference>
<dbReference type="EMBL" id="VMAF01000002">
    <property type="protein sequence ID" value="MDR8429934.1"/>
    <property type="molecule type" value="Genomic_DNA"/>
</dbReference>
<sequence>MGTSTSSKGPNGKTPLVPSWANEGGGAISCGIDNTLGEFRGYLGKAANKPSGPSGTNLRKAIGHYAKNATGGKKVAPKRYQKLIAAGGGLFDLFQNIQAGKDHLNLKIADLNGQPIDIVIDQIIENLLVVDGDSERIRASLNQSLAECLDGMDDFDFTQISSDMIIDLMLNYTEQYLFQQIILDSRAAFDKADTPENIASLEQDLHSLIKSSVDKHMSAQLKNRENTLTRSEIEHIQMKALEDIWGEWEDYLND</sequence>
<evidence type="ECO:0000313" key="5">
    <source>
        <dbReference type="EMBL" id="MVM93238.1"/>
    </source>
</evidence>
<dbReference type="Proteomes" id="UP000223291">
    <property type="component" value="Unassembled WGS sequence"/>
</dbReference>
<dbReference type="EMBL" id="NXDV01000008">
    <property type="protein sequence ID" value="PHQ02489.1"/>
    <property type="molecule type" value="Genomic_DNA"/>
</dbReference>
<proteinExistence type="predicted"/>
<reference evidence="4 11" key="4">
    <citation type="submission" date="2019-10" db="EMBL/GenBank/DDBJ databases">
        <title>Genetic environment of the oxa23 gene and comparative analysis of carbapenem resistant Acinetobacter baumannii isolates belonging to global clone 1, lineage 2 recovered in a burns hospital outbreak in 2012-2013.</title>
        <authorList>
            <person name="Douraghi M."/>
            <person name="Aris P."/>
            <person name="Kenyon J."/>
            <person name="Hamidian M."/>
        </authorList>
    </citation>
    <scope>NUCLEOTIDE SEQUENCE [LARGE SCALE GENOMIC DNA]</scope>
    <source>
        <strain evidence="4 11">ABS103</strain>
    </source>
</reference>
<reference evidence="6 8" key="2">
    <citation type="submission" date="2017-09" db="EMBL/GenBank/DDBJ databases">
        <title>Draft genome of Acinetobacter baumannii strain I43, a mercury resistant bacteria.</title>
        <authorList>
            <person name="Siqueira K.A."/>
            <person name="Mello I.S."/>
            <person name="Mendes T.A."/>
            <person name="Soares M.A."/>
        </authorList>
    </citation>
    <scope>NUCLEOTIDE SEQUENCE [LARGE SCALE GENOMIC DNA]</scope>
    <source>
        <strain evidence="6 8">I43</strain>
    </source>
</reference>
<feature type="region of interest" description="Disordered" evidence="1">
    <location>
        <begin position="1"/>
        <end position="20"/>
    </location>
</feature>
<dbReference type="OrthoDB" id="8611879at2"/>
<dbReference type="EMBL" id="WPIP01000178">
    <property type="protein sequence ID" value="MVM93238.1"/>
    <property type="molecule type" value="Genomic_DNA"/>
</dbReference>
<dbReference type="EMBL" id="JACSVK010000017">
    <property type="protein sequence ID" value="MBD0219993.1"/>
    <property type="molecule type" value="Genomic_DNA"/>
</dbReference>
<organism evidence="5 10">
    <name type="scientific">Acinetobacter baumannii</name>
    <dbReference type="NCBI Taxonomy" id="470"/>
    <lineage>
        <taxon>Bacteria</taxon>
        <taxon>Pseudomonadati</taxon>
        <taxon>Pseudomonadota</taxon>
        <taxon>Gammaproteobacteria</taxon>
        <taxon>Moraxellales</taxon>
        <taxon>Moraxellaceae</taxon>
        <taxon>Acinetobacter</taxon>
        <taxon>Acinetobacter calcoaceticus/baumannii complex</taxon>
    </lineage>
</organism>